<dbReference type="InterPro" id="IPR031314">
    <property type="entry name" value="DNK_dom"/>
</dbReference>
<dbReference type="GO" id="GO:0019136">
    <property type="term" value="F:deoxynucleoside kinase activity"/>
    <property type="evidence" value="ECO:0007669"/>
    <property type="project" value="TreeGrafter"/>
</dbReference>
<feature type="domain" description="Deoxynucleoside kinase" evidence="1">
    <location>
        <begin position="7"/>
        <end position="215"/>
    </location>
</feature>
<evidence type="ECO:0000259" key="1">
    <source>
        <dbReference type="Pfam" id="PF01712"/>
    </source>
</evidence>
<comment type="caution">
    <text evidence="2">The sequence shown here is derived from an EMBL/GenBank/DDBJ whole genome shotgun (WGS) entry which is preliminary data.</text>
</comment>
<name>A0A0G1RVU6_9BACT</name>
<dbReference type="EMBL" id="LCNT01000003">
    <property type="protein sequence ID" value="KKU61454.1"/>
    <property type="molecule type" value="Genomic_DNA"/>
</dbReference>
<dbReference type="SUPFAM" id="SSF52540">
    <property type="entry name" value="P-loop containing nucleoside triphosphate hydrolases"/>
    <property type="match status" value="1"/>
</dbReference>
<dbReference type="GO" id="GO:0005737">
    <property type="term" value="C:cytoplasm"/>
    <property type="evidence" value="ECO:0007669"/>
    <property type="project" value="TreeGrafter"/>
</dbReference>
<protein>
    <recommendedName>
        <fullName evidence="1">Deoxynucleoside kinase domain-containing protein</fullName>
    </recommendedName>
</protein>
<evidence type="ECO:0000313" key="3">
    <source>
        <dbReference type="Proteomes" id="UP000033860"/>
    </source>
</evidence>
<dbReference type="Gene3D" id="3.40.50.300">
    <property type="entry name" value="P-loop containing nucleotide triphosphate hydrolases"/>
    <property type="match status" value="1"/>
</dbReference>
<dbReference type="Pfam" id="PF01712">
    <property type="entry name" value="dNK"/>
    <property type="match status" value="1"/>
</dbReference>
<proteinExistence type="predicted"/>
<dbReference type="Proteomes" id="UP000033860">
    <property type="component" value="Unassembled WGS sequence"/>
</dbReference>
<dbReference type="InterPro" id="IPR050566">
    <property type="entry name" value="Deoxyribonucleoside_kinase"/>
</dbReference>
<dbReference type="AlphaFoldDB" id="A0A0G1RVU6"/>
<reference evidence="2 3" key="1">
    <citation type="journal article" date="2015" name="Nature">
        <title>rRNA introns, odd ribosomes, and small enigmatic genomes across a large radiation of phyla.</title>
        <authorList>
            <person name="Brown C.T."/>
            <person name="Hug L.A."/>
            <person name="Thomas B.C."/>
            <person name="Sharon I."/>
            <person name="Castelle C.J."/>
            <person name="Singh A."/>
            <person name="Wilkins M.J."/>
            <person name="Williams K.H."/>
            <person name="Banfield J.F."/>
        </authorList>
    </citation>
    <scope>NUCLEOTIDE SEQUENCE [LARGE SCALE GENOMIC DNA]</scope>
</reference>
<gene>
    <name evidence="2" type="ORF">UX85_C0003G0113</name>
</gene>
<dbReference type="PANTHER" id="PTHR10513:SF35">
    <property type="entry name" value="DEOXYADENOSINE KINASE"/>
    <property type="match status" value="1"/>
</dbReference>
<accession>A0A0G1RVU6</accession>
<dbReference type="PATRIC" id="fig|1618371.3.peg.502"/>
<dbReference type="InterPro" id="IPR027417">
    <property type="entry name" value="P-loop_NTPase"/>
</dbReference>
<organism evidence="2 3">
    <name type="scientific">Candidatus Beckwithbacteria bacterium GW2011_GWB1_47_15</name>
    <dbReference type="NCBI Taxonomy" id="1618371"/>
    <lineage>
        <taxon>Bacteria</taxon>
        <taxon>Candidatus Beckwithiibacteriota</taxon>
    </lineage>
</organism>
<evidence type="ECO:0000313" key="2">
    <source>
        <dbReference type="EMBL" id="KKU61454.1"/>
    </source>
</evidence>
<dbReference type="PANTHER" id="PTHR10513">
    <property type="entry name" value="DEOXYNUCLEOSIDE KINASE"/>
    <property type="match status" value="1"/>
</dbReference>
<sequence length="218" mass="25141">MRKSGVITVIGNIASGKSTAVPILAEALGGQAVFADELFQTVDPFRDRFLVDIKRWALANELWLAVERVNLLKTHLKDAKRRWQVIDSGILMSWAFTHSHFLAGNLTEDEWRLFEVIYRRLTDDFLAGTVVVALSCPVATLRKRVVKRGRVEEERRFEIKYYQKKYLNNINKGLTALKRKLRQEKKVKLISVNEGKIMDFAATERGKKQLVRLVKKEL</sequence>